<keyword evidence="6 16" id="KW-0732">Signal</keyword>
<comment type="catalytic activity">
    <reaction evidence="14">
        <text>L-threonyl-[protein] + ATP = O-phospho-L-threonyl-[protein] + ADP + H(+)</text>
        <dbReference type="Rhea" id="RHEA:46608"/>
        <dbReference type="Rhea" id="RHEA-COMP:11060"/>
        <dbReference type="Rhea" id="RHEA-COMP:11605"/>
        <dbReference type="ChEBI" id="CHEBI:15378"/>
        <dbReference type="ChEBI" id="CHEBI:30013"/>
        <dbReference type="ChEBI" id="CHEBI:30616"/>
        <dbReference type="ChEBI" id="CHEBI:61977"/>
        <dbReference type="ChEBI" id="CHEBI:456216"/>
        <dbReference type="EC" id="2.7.11.1"/>
    </reaction>
</comment>
<keyword evidence="20" id="KW-1185">Reference proteome</keyword>
<comment type="subcellular location">
    <subcellularLocation>
        <location evidence="1">Membrane</location>
    </subcellularLocation>
</comment>
<evidence type="ECO:0000259" key="18">
    <source>
        <dbReference type="Pfam" id="PF23598"/>
    </source>
</evidence>
<dbReference type="AlphaFoldDB" id="A0A8T2WXN1"/>
<keyword evidence="9" id="KW-0418">Kinase</keyword>
<keyword evidence="7" id="KW-0677">Repeat</keyword>
<proteinExistence type="predicted"/>
<evidence type="ECO:0000256" key="12">
    <source>
        <dbReference type="ARBA" id="ARBA00023170"/>
    </source>
</evidence>
<evidence type="ECO:0000313" key="19">
    <source>
        <dbReference type="EMBL" id="KAH8484681.1"/>
    </source>
</evidence>
<dbReference type="SUPFAM" id="SSF52058">
    <property type="entry name" value="L domain-like"/>
    <property type="match status" value="1"/>
</dbReference>
<keyword evidence="13" id="KW-0325">Glycoprotein</keyword>
<dbReference type="GO" id="GO:0004674">
    <property type="term" value="F:protein serine/threonine kinase activity"/>
    <property type="evidence" value="ECO:0007669"/>
    <property type="project" value="UniProtKB-KW"/>
</dbReference>
<dbReference type="EMBL" id="JACEGQ020000016">
    <property type="protein sequence ID" value="KAH8484681.1"/>
    <property type="molecule type" value="Genomic_DNA"/>
</dbReference>
<keyword evidence="10" id="KW-0067">ATP-binding</keyword>
<feature type="domain" description="Disease resistance R13L4/SHOC-2-like LRR" evidence="18">
    <location>
        <begin position="78"/>
        <end position="205"/>
    </location>
</feature>
<comment type="caution">
    <text evidence="19">The sequence shown here is derived from an EMBL/GenBank/DDBJ whole genome shotgun (WGS) entry which is preliminary data.</text>
</comment>
<evidence type="ECO:0000256" key="3">
    <source>
        <dbReference type="ARBA" id="ARBA00022527"/>
    </source>
</evidence>
<dbReference type="Pfam" id="PF08263">
    <property type="entry name" value="LRRNT_2"/>
    <property type="match status" value="1"/>
</dbReference>
<keyword evidence="4" id="KW-0433">Leucine-rich repeat</keyword>
<feature type="domain" description="Leucine-rich repeat-containing N-terminal plant-type" evidence="17">
    <location>
        <begin position="29"/>
        <end position="67"/>
    </location>
</feature>
<dbReference type="PANTHER" id="PTHR45974">
    <property type="entry name" value="RECEPTOR-LIKE PROTEIN 55"/>
    <property type="match status" value="1"/>
</dbReference>
<feature type="signal peptide" evidence="16">
    <location>
        <begin position="1"/>
        <end position="24"/>
    </location>
</feature>
<evidence type="ECO:0000256" key="13">
    <source>
        <dbReference type="ARBA" id="ARBA00023180"/>
    </source>
</evidence>
<evidence type="ECO:0000256" key="7">
    <source>
        <dbReference type="ARBA" id="ARBA00022737"/>
    </source>
</evidence>
<dbReference type="InterPro" id="IPR032675">
    <property type="entry name" value="LRR_dom_sf"/>
</dbReference>
<feature type="chain" id="PRO_5035817634" description="non-specific serine/threonine protein kinase" evidence="16">
    <location>
        <begin position="25"/>
        <end position="320"/>
    </location>
</feature>
<accession>A0A8T2WXN1</accession>
<evidence type="ECO:0000256" key="6">
    <source>
        <dbReference type="ARBA" id="ARBA00022729"/>
    </source>
</evidence>
<dbReference type="Proteomes" id="UP000807159">
    <property type="component" value="Chromosome 16"/>
</dbReference>
<dbReference type="Gene3D" id="3.80.10.10">
    <property type="entry name" value="Ribonuclease Inhibitor"/>
    <property type="match status" value="2"/>
</dbReference>
<dbReference type="InterPro" id="IPR055414">
    <property type="entry name" value="LRR_R13L4/SHOC2-like"/>
</dbReference>
<sequence length="320" mass="35595">MSWMRSLGCVFVLSYCYLVLQTDAQITDPSEVAALKSVKKNLVDPMKHLSSWERGDPCASNWTGIFCFDTYATDGYLHVRELQLLKMNLSGHLTPELGQLSRLIILDFMWNELDGTIPKEIGNISSLQLLLLNGNKLSGFLPDELGYLSKLDRLQVDMNYISGPIPASFANLSSVKHLHMNNNSIRGQIPPELSKLSTLRHLLLDNNNLSGYLPPEFSDLPELRILQLDNNKFIGSGIPDTYGNLSKLAKLSLRNCSLQGSIPGLSSIQNLLYLDLSKNELNGPLPPTLFDNITTIDLSDNHLNGSIPRSFSNLPSLQRL</sequence>
<gene>
    <name evidence="19" type="ORF">H0E87_026437</name>
</gene>
<keyword evidence="3" id="KW-0723">Serine/threonine-protein kinase</keyword>
<dbReference type="GO" id="GO:0016020">
    <property type="term" value="C:membrane"/>
    <property type="evidence" value="ECO:0007669"/>
    <property type="project" value="UniProtKB-SubCell"/>
</dbReference>
<organism evidence="19 20">
    <name type="scientific">Populus deltoides</name>
    <name type="common">Eastern poplar</name>
    <name type="synonym">Eastern cottonwood</name>
    <dbReference type="NCBI Taxonomy" id="3696"/>
    <lineage>
        <taxon>Eukaryota</taxon>
        <taxon>Viridiplantae</taxon>
        <taxon>Streptophyta</taxon>
        <taxon>Embryophyta</taxon>
        <taxon>Tracheophyta</taxon>
        <taxon>Spermatophyta</taxon>
        <taxon>Magnoliopsida</taxon>
        <taxon>eudicotyledons</taxon>
        <taxon>Gunneridae</taxon>
        <taxon>Pentapetalae</taxon>
        <taxon>rosids</taxon>
        <taxon>fabids</taxon>
        <taxon>Malpighiales</taxon>
        <taxon>Salicaceae</taxon>
        <taxon>Saliceae</taxon>
        <taxon>Populus</taxon>
    </lineage>
</organism>
<dbReference type="InterPro" id="IPR001611">
    <property type="entry name" value="Leu-rich_rpt"/>
</dbReference>
<reference evidence="19" key="1">
    <citation type="journal article" date="2021" name="J. Hered.">
        <title>Genome Assembly of Salicaceae Populus deltoides (Eastern Cottonwood) I-69 Based on Nanopore Sequencing and Hi-C Technologies.</title>
        <authorList>
            <person name="Bai S."/>
            <person name="Wu H."/>
            <person name="Zhang J."/>
            <person name="Pan Z."/>
            <person name="Zhao W."/>
            <person name="Li Z."/>
            <person name="Tong C."/>
        </authorList>
    </citation>
    <scope>NUCLEOTIDE SEQUENCE</scope>
    <source>
        <tissue evidence="19">Leaf</tissue>
    </source>
</reference>
<evidence type="ECO:0000256" key="1">
    <source>
        <dbReference type="ARBA" id="ARBA00004370"/>
    </source>
</evidence>
<evidence type="ECO:0000256" key="11">
    <source>
        <dbReference type="ARBA" id="ARBA00023136"/>
    </source>
</evidence>
<keyword evidence="8" id="KW-0547">Nucleotide-binding</keyword>
<evidence type="ECO:0000256" key="2">
    <source>
        <dbReference type="ARBA" id="ARBA00012513"/>
    </source>
</evidence>
<evidence type="ECO:0000256" key="10">
    <source>
        <dbReference type="ARBA" id="ARBA00022840"/>
    </source>
</evidence>
<dbReference type="Pfam" id="PF00560">
    <property type="entry name" value="LRR_1"/>
    <property type="match status" value="2"/>
</dbReference>
<name>A0A8T2WXN1_POPDE</name>
<dbReference type="GO" id="GO:0005524">
    <property type="term" value="F:ATP binding"/>
    <property type="evidence" value="ECO:0007669"/>
    <property type="project" value="UniProtKB-KW"/>
</dbReference>
<evidence type="ECO:0000259" key="17">
    <source>
        <dbReference type="Pfam" id="PF08263"/>
    </source>
</evidence>
<dbReference type="FunFam" id="3.80.10.10:FF:000387">
    <property type="entry name" value="Probable LRR receptor-like serine/threonine-protein kinase At1g06840"/>
    <property type="match status" value="1"/>
</dbReference>
<evidence type="ECO:0000256" key="4">
    <source>
        <dbReference type="ARBA" id="ARBA00022614"/>
    </source>
</evidence>
<evidence type="ECO:0000256" key="9">
    <source>
        <dbReference type="ARBA" id="ARBA00022777"/>
    </source>
</evidence>
<protein>
    <recommendedName>
        <fullName evidence="2">non-specific serine/threonine protein kinase</fullName>
        <ecNumber evidence="2">2.7.11.1</ecNumber>
    </recommendedName>
</protein>
<evidence type="ECO:0000256" key="14">
    <source>
        <dbReference type="ARBA" id="ARBA00047899"/>
    </source>
</evidence>
<evidence type="ECO:0000313" key="20">
    <source>
        <dbReference type="Proteomes" id="UP000807159"/>
    </source>
</evidence>
<evidence type="ECO:0000256" key="15">
    <source>
        <dbReference type="ARBA" id="ARBA00048679"/>
    </source>
</evidence>
<keyword evidence="11" id="KW-0472">Membrane</keyword>
<evidence type="ECO:0000256" key="5">
    <source>
        <dbReference type="ARBA" id="ARBA00022679"/>
    </source>
</evidence>
<dbReference type="PANTHER" id="PTHR45974:SF216">
    <property type="entry name" value="PROTEIN KINASE DOMAIN-CONTAINING PROTEIN"/>
    <property type="match status" value="1"/>
</dbReference>
<dbReference type="InterPro" id="IPR013210">
    <property type="entry name" value="LRR_N_plant-typ"/>
</dbReference>
<keyword evidence="12" id="KW-0675">Receptor</keyword>
<keyword evidence="5" id="KW-0808">Transferase</keyword>
<dbReference type="Pfam" id="PF23598">
    <property type="entry name" value="LRR_14"/>
    <property type="match status" value="1"/>
</dbReference>
<evidence type="ECO:0000256" key="8">
    <source>
        <dbReference type="ARBA" id="ARBA00022741"/>
    </source>
</evidence>
<dbReference type="EC" id="2.7.11.1" evidence="2"/>
<comment type="catalytic activity">
    <reaction evidence="15">
        <text>L-seryl-[protein] + ATP = O-phospho-L-seryl-[protein] + ADP + H(+)</text>
        <dbReference type="Rhea" id="RHEA:17989"/>
        <dbReference type="Rhea" id="RHEA-COMP:9863"/>
        <dbReference type="Rhea" id="RHEA-COMP:11604"/>
        <dbReference type="ChEBI" id="CHEBI:15378"/>
        <dbReference type="ChEBI" id="CHEBI:29999"/>
        <dbReference type="ChEBI" id="CHEBI:30616"/>
        <dbReference type="ChEBI" id="CHEBI:83421"/>
        <dbReference type="ChEBI" id="CHEBI:456216"/>
        <dbReference type="EC" id="2.7.11.1"/>
    </reaction>
</comment>
<evidence type="ECO:0000256" key="16">
    <source>
        <dbReference type="SAM" id="SignalP"/>
    </source>
</evidence>